<name>A0A6N3DRR8_STASI</name>
<feature type="transmembrane region" description="Helical" evidence="1">
    <location>
        <begin position="209"/>
        <end position="238"/>
    </location>
</feature>
<keyword evidence="1" id="KW-0812">Transmembrane</keyword>
<dbReference type="InterPro" id="IPR038731">
    <property type="entry name" value="RgtA/B/C-like"/>
</dbReference>
<keyword evidence="1" id="KW-0472">Membrane</keyword>
<feature type="transmembrane region" description="Helical" evidence="1">
    <location>
        <begin position="327"/>
        <end position="344"/>
    </location>
</feature>
<dbReference type="EMBL" id="CACRUO010000045">
    <property type="protein sequence ID" value="VYU28377.1"/>
    <property type="molecule type" value="Genomic_DNA"/>
</dbReference>
<reference evidence="3" key="1">
    <citation type="submission" date="2019-11" db="EMBL/GenBank/DDBJ databases">
        <authorList>
            <person name="Feng L."/>
        </authorList>
    </citation>
    <scope>NUCLEOTIDE SEQUENCE</scope>
    <source>
        <strain evidence="3">SsimulansLFYP27</strain>
    </source>
</reference>
<feature type="transmembrane region" description="Helical" evidence="1">
    <location>
        <begin position="245"/>
        <end position="264"/>
    </location>
</feature>
<gene>
    <name evidence="3" type="ORF">SSLFYP27_00080</name>
</gene>
<organism evidence="3">
    <name type="scientific">Staphylococcus simulans</name>
    <dbReference type="NCBI Taxonomy" id="1286"/>
    <lineage>
        <taxon>Bacteria</taxon>
        <taxon>Bacillati</taxon>
        <taxon>Bacillota</taxon>
        <taxon>Bacilli</taxon>
        <taxon>Bacillales</taxon>
        <taxon>Staphylococcaceae</taxon>
        <taxon>Staphylococcus</taxon>
    </lineage>
</organism>
<feature type="transmembrane region" description="Helical" evidence="1">
    <location>
        <begin position="383"/>
        <end position="399"/>
    </location>
</feature>
<feature type="transmembrane region" description="Helical" evidence="1">
    <location>
        <begin position="7"/>
        <end position="23"/>
    </location>
</feature>
<dbReference type="RefSeq" id="WP_156666845.1">
    <property type="nucleotide sequence ID" value="NZ_CACRUO010000045.1"/>
</dbReference>
<feature type="domain" description="Glycosyltransferase RgtA/B/C/D-like" evidence="2">
    <location>
        <begin position="115"/>
        <end position="262"/>
    </location>
</feature>
<dbReference type="AlphaFoldDB" id="A0A6N3DRR8"/>
<accession>A0A6N3DRR8</accession>
<keyword evidence="1" id="KW-1133">Transmembrane helix</keyword>
<evidence type="ECO:0000256" key="1">
    <source>
        <dbReference type="SAM" id="Phobius"/>
    </source>
</evidence>
<evidence type="ECO:0000313" key="3">
    <source>
        <dbReference type="EMBL" id="VYU28377.1"/>
    </source>
</evidence>
<dbReference type="Pfam" id="PF13231">
    <property type="entry name" value="PMT_2"/>
    <property type="match status" value="1"/>
</dbReference>
<sequence length="411" mass="47133">MSRKKFTIMFVVTSLILFIVFLYYNLLDFYVLILLNAAIILYLLSKNGNFKLLLLIFVQWLIYFPLLLVHKFITPMIGSGDDDLRFEVLAKSFYNSYVYGTAVNVFQESTTYPKFLALFYSIGKDHELTAGLINITVHSVIIILIYKIYILVFENSKGAILTATLFTIYPVTMFNTVLTLREIIITLFVVLFVYFLLKYHTERNIVHLFISLLVIGIGSLFHIGLIALFVATGVYFLLFSDMSKFGKVMIGVTSLLIVVAFVLTTSNSKITSTLGGGESQPTNEIRSTARADYITPQESVSISGKAKQIVYFVTKPFPWEVRKFSDITGFFNIFFILLSFIIAIDVYRKTNNRKILIILIVVFISYGLFAFGTYNYGTALRHRDKYSLLLMMFISYYLVNRKKEKNYVSKT</sequence>
<protein>
    <recommendedName>
        <fullName evidence="2">Glycosyltransferase RgtA/B/C/D-like domain-containing protein</fullName>
    </recommendedName>
</protein>
<feature type="transmembrane region" description="Helical" evidence="1">
    <location>
        <begin position="128"/>
        <end position="152"/>
    </location>
</feature>
<evidence type="ECO:0000259" key="2">
    <source>
        <dbReference type="Pfam" id="PF13231"/>
    </source>
</evidence>
<feature type="transmembrane region" description="Helical" evidence="1">
    <location>
        <begin position="29"/>
        <end position="45"/>
    </location>
</feature>
<feature type="transmembrane region" description="Helical" evidence="1">
    <location>
        <begin position="356"/>
        <end position="377"/>
    </location>
</feature>
<feature type="transmembrane region" description="Helical" evidence="1">
    <location>
        <begin position="173"/>
        <end position="197"/>
    </location>
</feature>
<proteinExistence type="predicted"/>
<feature type="transmembrane region" description="Helical" evidence="1">
    <location>
        <begin position="52"/>
        <end position="73"/>
    </location>
</feature>